<feature type="compositionally biased region" description="Polar residues" evidence="1">
    <location>
        <begin position="93"/>
        <end position="104"/>
    </location>
</feature>
<reference evidence="2 3" key="1">
    <citation type="journal article" date="2021" name="Sci. Rep.">
        <title>Chromosome anchoring in Senegalese sole (Solea senegalensis) reveals sex-associated markers and genome rearrangements in flatfish.</title>
        <authorList>
            <person name="Guerrero-Cozar I."/>
            <person name="Gomez-Garrido J."/>
            <person name="Berbel C."/>
            <person name="Martinez-Blanch J.F."/>
            <person name="Alioto T."/>
            <person name="Claros M.G."/>
            <person name="Gagnaire P.A."/>
            <person name="Manchado M."/>
        </authorList>
    </citation>
    <scope>NUCLEOTIDE SEQUENCE [LARGE SCALE GENOMIC DNA]</scope>
    <source>
        <strain evidence="2">Sse05_10M</strain>
    </source>
</reference>
<dbReference type="AlphaFoldDB" id="A0AAV6QX52"/>
<dbReference type="EMBL" id="JAGKHQ010000015">
    <property type="protein sequence ID" value="KAG7496647.1"/>
    <property type="molecule type" value="Genomic_DNA"/>
</dbReference>
<feature type="compositionally biased region" description="Polar residues" evidence="1">
    <location>
        <begin position="11"/>
        <end position="22"/>
    </location>
</feature>
<sequence length="111" mass="12178">MWKRLGGTKSGHCSSPTGLKTNNRPEAERPQVHGVPPRASDNKPPDKMGLKEEGDRFPPDHLQYTESETQVLTEQRTSENRIISRHEDHLMSSIPTSSGASVTALSGCVIT</sequence>
<comment type="caution">
    <text evidence="2">The sequence shown here is derived from an EMBL/GenBank/DDBJ whole genome shotgun (WGS) entry which is preliminary data.</text>
</comment>
<evidence type="ECO:0000313" key="3">
    <source>
        <dbReference type="Proteomes" id="UP000693946"/>
    </source>
</evidence>
<accession>A0AAV6QX52</accession>
<proteinExistence type="predicted"/>
<name>A0AAV6QX52_SOLSE</name>
<evidence type="ECO:0000256" key="1">
    <source>
        <dbReference type="SAM" id="MobiDB-lite"/>
    </source>
</evidence>
<feature type="compositionally biased region" description="Polar residues" evidence="1">
    <location>
        <begin position="64"/>
        <end position="75"/>
    </location>
</feature>
<evidence type="ECO:0000313" key="2">
    <source>
        <dbReference type="EMBL" id="KAG7496647.1"/>
    </source>
</evidence>
<organism evidence="2 3">
    <name type="scientific">Solea senegalensis</name>
    <name type="common">Senegalese sole</name>
    <dbReference type="NCBI Taxonomy" id="28829"/>
    <lineage>
        <taxon>Eukaryota</taxon>
        <taxon>Metazoa</taxon>
        <taxon>Chordata</taxon>
        <taxon>Craniata</taxon>
        <taxon>Vertebrata</taxon>
        <taxon>Euteleostomi</taxon>
        <taxon>Actinopterygii</taxon>
        <taxon>Neopterygii</taxon>
        <taxon>Teleostei</taxon>
        <taxon>Neoteleostei</taxon>
        <taxon>Acanthomorphata</taxon>
        <taxon>Carangaria</taxon>
        <taxon>Pleuronectiformes</taxon>
        <taxon>Pleuronectoidei</taxon>
        <taxon>Soleidae</taxon>
        <taxon>Solea</taxon>
    </lineage>
</organism>
<keyword evidence="3" id="KW-1185">Reference proteome</keyword>
<dbReference type="Proteomes" id="UP000693946">
    <property type="component" value="Linkage Group LG3"/>
</dbReference>
<protein>
    <submittedName>
        <fullName evidence="2">Uncharacterized protein</fullName>
    </submittedName>
</protein>
<feature type="compositionally biased region" description="Basic and acidic residues" evidence="1">
    <location>
        <begin position="76"/>
        <end position="90"/>
    </location>
</feature>
<feature type="compositionally biased region" description="Basic and acidic residues" evidence="1">
    <location>
        <begin position="40"/>
        <end position="59"/>
    </location>
</feature>
<feature type="region of interest" description="Disordered" evidence="1">
    <location>
        <begin position="1"/>
        <end position="111"/>
    </location>
</feature>
<gene>
    <name evidence="2" type="ORF">JOB18_022686</name>
</gene>